<accession>F2UPX7</accession>
<dbReference type="AlphaFoldDB" id="F2UPX7"/>
<dbReference type="EMBL" id="GL832988">
    <property type="protein sequence ID" value="EGD79807.1"/>
    <property type="molecule type" value="Genomic_DNA"/>
</dbReference>
<reference evidence="1" key="1">
    <citation type="submission" date="2009-08" db="EMBL/GenBank/DDBJ databases">
        <title>Annotation of Salpingoeca rosetta.</title>
        <authorList>
            <consortium name="The Broad Institute Genome Sequencing Platform"/>
            <person name="Russ C."/>
            <person name="Cuomo C."/>
            <person name="Burger G."/>
            <person name="Gray M.W."/>
            <person name="Holland P.W.H."/>
            <person name="King N."/>
            <person name="Lang F.B.F."/>
            <person name="Roger A.J."/>
            <person name="Ruiz-Trillo I."/>
            <person name="Young S.K."/>
            <person name="Zeng Q."/>
            <person name="Gargeya S."/>
            <person name="Alvarado L."/>
            <person name="Berlin A."/>
            <person name="Chapman S.B."/>
            <person name="Chen Z."/>
            <person name="Freedman E."/>
            <person name="Gellesch M."/>
            <person name="Goldberg J."/>
            <person name="Griggs A."/>
            <person name="Gujja S."/>
            <person name="Heilman E."/>
            <person name="Heiman D."/>
            <person name="Howarth C."/>
            <person name="Mehta T."/>
            <person name="Neiman D."/>
            <person name="Pearson M."/>
            <person name="Roberts A."/>
            <person name="Saif S."/>
            <person name="Shea T."/>
            <person name="Shenoy N."/>
            <person name="Sisk P."/>
            <person name="Stolte C."/>
            <person name="Sykes S."/>
            <person name="White J."/>
            <person name="Yandava C."/>
            <person name="Haas B."/>
            <person name="Nusbaum C."/>
            <person name="Birren B."/>
        </authorList>
    </citation>
    <scope>NUCLEOTIDE SEQUENCE [LARGE SCALE GENOMIC DNA]</scope>
    <source>
        <strain evidence="1">ATCC 50818</strain>
    </source>
</reference>
<name>F2UPX7_SALR5</name>
<protein>
    <submittedName>
        <fullName evidence="1">Uncharacterized protein</fullName>
    </submittedName>
</protein>
<organism evidence="2">
    <name type="scientific">Salpingoeca rosetta (strain ATCC 50818 / BSB-021)</name>
    <dbReference type="NCBI Taxonomy" id="946362"/>
    <lineage>
        <taxon>Eukaryota</taxon>
        <taxon>Choanoflagellata</taxon>
        <taxon>Craspedida</taxon>
        <taxon>Salpingoecidae</taxon>
        <taxon>Salpingoeca</taxon>
    </lineage>
</organism>
<gene>
    <name evidence="1" type="ORF">PTSG_10790</name>
</gene>
<dbReference type="KEGG" id="sre:PTSG_10790"/>
<sequence length="137" mass="14722">MKRARSRARCCAVGHGGGESPCTVHKTVAASDFASIRNDARCGRSTATSTVGWGAQWNGGSRSGVVVVVVRFGSLRERELTFSSHRQLLVAPDNFTGKGTRTLSRLQAFTAITLPRFVVCVYVVAVGDDRSLYCPSK</sequence>
<evidence type="ECO:0000313" key="1">
    <source>
        <dbReference type="EMBL" id="EGD79807.1"/>
    </source>
</evidence>
<proteinExistence type="predicted"/>
<dbReference type="RefSeq" id="XP_004988756.1">
    <property type="nucleotide sequence ID" value="XM_004988699.1"/>
</dbReference>
<dbReference type="Proteomes" id="UP000007799">
    <property type="component" value="Unassembled WGS sequence"/>
</dbReference>
<keyword evidence="2" id="KW-1185">Reference proteome</keyword>
<dbReference type="InParanoid" id="F2UPX7"/>
<evidence type="ECO:0000313" key="2">
    <source>
        <dbReference type="Proteomes" id="UP000007799"/>
    </source>
</evidence>
<dbReference type="GeneID" id="16069295"/>